<evidence type="ECO:0000259" key="5">
    <source>
        <dbReference type="Pfam" id="PF05433"/>
    </source>
</evidence>
<evidence type="ECO:0000256" key="1">
    <source>
        <dbReference type="ARBA" id="ARBA00004370"/>
    </source>
</evidence>
<dbReference type="RefSeq" id="WP_212684024.1">
    <property type="nucleotide sequence ID" value="NZ_JAGSPM010000004.1"/>
</dbReference>
<dbReference type="InterPro" id="IPR008816">
    <property type="entry name" value="Gly_zipper_2TM_dom"/>
</dbReference>
<evidence type="ECO:0000313" key="6">
    <source>
        <dbReference type="EMBL" id="MBR7746725.1"/>
    </source>
</evidence>
<dbReference type="EMBL" id="JAGSPM010000004">
    <property type="protein sequence ID" value="MBR7746725.1"/>
    <property type="molecule type" value="Genomic_DNA"/>
</dbReference>
<feature type="region of interest" description="Disordered" evidence="3">
    <location>
        <begin position="75"/>
        <end position="124"/>
    </location>
</feature>
<dbReference type="Proteomes" id="UP000680158">
    <property type="component" value="Unassembled WGS sequence"/>
</dbReference>
<gene>
    <name evidence="6" type="ORF">KDM92_09035</name>
</gene>
<dbReference type="Pfam" id="PF05433">
    <property type="entry name" value="Rick_17kDa_Anti"/>
    <property type="match status" value="1"/>
</dbReference>
<evidence type="ECO:0000256" key="3">
    <source>
        <dbReference type="SAM" id="MobiDB-lite"/>
    </source>
</evidence>
<keyword evidence="4" id="KW-0812">Transmembrane</keyword>
<comment type="caution">
    <text evidence="6">The sequence shown here is derived from an EMBL/GenBank/DDBJ whole genome shotgun (WGS) entry which is preliminary data.</text>
</comment>
<keyword evidence="7" id="KW-1185">Reference proteome</keyword>
<protein>
    <submittedName>
        <fullName evidence="6">Glycine zipper 2TM domain-containing protein</fullName>
    </submittedName>
</protein>
<evidence type="ECO:0000313" key="7">
    <source>
        <dbReference type="Proteomes" id="UP000680158"/>
    </source>
</evidence>
<reference evidence="6 7" key="1">
    <citation type="submission" date="2021-04" db="EMBL/GenBank/DDBJ databases">
        <title>novel species isolated from subtropical streams in China.</title>
        <authorList>
            <person name="Lu H."/>
        </authorList>
    </citation>
    <scope>NUCLEOTIDE SEQUENCE [LARGE SCALE GENOMIC DNA]</scope>
    <source>
        <strain evidence="6 7">BYS107W</strain>
    </source>
</reference>
<organism evidence="6 7">
    <name type="scientific">Undibacterium baiyunense</name>
    <dbReference type="NCBI Taxonomy" id="2828731"/>
    <lineage>
        <taxon>Bacteria</taxon>
        <taxon>Pseudomonadati</taxon>
        <taxon>Pseudomonadota</taxon>
        <taxon>Betaproteobacteria</taxon>
        <taxon>Burkholderiales</taxon>
        <taxon>Oxalobacteraceae</taxon>
        <taxon>Undibacterium</taxon>
    </lineage>
</organism>
<keyword evidence="2 4" id="KW-0472">Membrane</keyword>
<evidence type="ECO:0000256" key="2">
    <source>
        <dbReference type="ARBA" id="ARBA00023136"/>
    </source>
</evidence>
<keyword evidence="4" id="KW-1133">Transmembrane helix</keyword>
<dbReference type="AlphaFoldDB" id="A0A941DEK4"/>
<proteinExistence type="predicted"/>
<sequence>MSDQQKKSLHPLIAVAAGSVIVFSLVGVAAMTGLLPNSNGEPKAEVNQQIANVSENGKVSNVADASMVDVKNAEKSATAQVVQPTATPDRKQSSIKTEGKVANQNSTQAASQKNSSNSNAEKSEKPICLQCGTVESVRSIEQKAEKGSGVGAVAGAVIGGVIGNQIGGGNGRKLATVAGAVGGGYAGNEIEKSRSTRITYEVRVKMENGEVRTLKSESEPEWRSGDRVKLVGGRLVRND</sequence>
<dbReference type="PANTHER" id="PTHR35603">
    <property type="match status" value="1"/>
</dbReference>
<evidence type="ECO:0000256" key="4">
    <source>
        <dbReference type="SAM" id="Phobius"/>
    </source>
</evidence>
<feature type="transmembrane region" description="Helical" evidence="4">
    <location>
        <begin position="12"/>
        <end position="35"/>
    </location>
</feature>
<name>A0A941DEK4_9BURK</name>
<dbReference type="PANTHER" id="PTHR35603:SF2">
    <property type="entry name" value="OUTER MEMBRANE LIPOPROTEIN"/>
    <property type="match status" value="1"/>
</dbReference>
<dbReference type="InterPro" id="IPR051407">
    <property type="entry name" value="Bact_OM_lipoprot/Surf_antigen"/>
</dbReference>
<feature type="compositionally biased region" description="Polar residues" evidence="3">
    <location>
        <begin position="75"/>
        <end position="86"/>
    </location>
</feature>
<comment type="subcellular location">
    <subcellularLocation>
        <location evidence="1">Membrane</location>
    </subcellularLocation>
</comment>
<feature type="domain" description="Glycine zipper 2TM" evidence="5">
    <location>
        <begin position="151"/>
        <end position="191"/>
    </location>
</feature>
<feature type="compositionally biased region" description="Low complexity" evidence="3">
    <location>
        <begin position="102"/>
        <end position="120"/>
    </location>
</feature>
<dbReference type="GO" id="GO:0019867">
    <property type="term" value="C:outer membrane"/>
    <property type="evidence" value="ECO:0007669"/>
    <property type="project" value="InterPro"/>
</dbReference>
<accession>A0A941DEK4</accession>